<dbReference type="AlphaFoldDB" id="A0A1V8P2Q8"/>
<evidence type="ECO:0000313" key="1">
    <source>
        <dbReference type="EMBL" id="OQM42944.1"/>
    </source>
</evidence>
<comment type="caution">
    <text evidence="1">The sequence shown here is derived from an EMBL/GenBank/DDBJ whole genome shotgun (WGS) entry which is preliminary data.</text>
</comment>
<organism evidence="1 2">
    <name type="scientific">Citrobacter braakii</name>
    <dbReference type="NCBI Taxonomy" id="57706"/>
    <lineage>
        <taxon>Bacteria</taxon>
        <taxon>Pseudomonadati</taxon>
        <taxon>Pseudomonadota</taxon>
        <taxon>Gammaproteobacteria</taxon>
        <taxon>Enterobacterales</taxon>
        <taxon>Enterobacteriaceae</taxon>
        <taxon>Citrobacter</taxon>
        <taxon>Citrobacter freundii complex</taxon>
    </lineage>
</organism>
<sequence length="303" mass="34763">MQKNNNLNNKKPVLNWQTVSEAVKIINQSTGISLTESDIYRHALDGDIFLSVYFQSPVILRKTSRVNNKIKLRDAGSHLIKRLCYLETDCFIHDLNLVAGTEGDFFHPKCSIIDTLLTGYEYVAVQRLLARELSLPLPEKGNIYQNLGVSVFISGEIFQTFEKITWQERIKHQTVKLPVNMAEQIDEYMTGINNSILYQREYFPLHDLPGDACFVIRRTEIEKLLALYTSAPASTRTSSALARFFWLACWHNEAIRSLIGQPYKLLSIFEQWAREDEITDKLSGDTLKAALERGCPFPDGRRR</sequence>
<name>A0A1V8P2Q8_CITBR</name>
<evidence type="ECO:0000313" key="2">
    <source>
        <dbReference type="Proteomes" id="UP000192573"/>
    </source>
</evidence>
<gene>
    <name evidence="1" type="ORF">BZK42_05235</name>
</gene>
<dbReference type="RefSeq" id="WP_080858857.1">
    <property type="nucleotide sequence ID" value="NZ_CP077405.1"/>
</dbReference>
<protein>
    <submittedName>
        <fullName evidence="1">Uncharacterized protein</fullName>
    </submittedName>
</protein>
<dbReference type="EMBL" id="NAEW01000002">
    <property type="protein sequence ID" value="OQM42944.1"/>
    <property type="molecule type" value="Genomic_DNA"/>
</dbReference>
<reference evidence="1 2" key="1">
    <citation type="submission" date="2017-03" db="EMBL/GenBank/DDBJ databases">
        <authorList>
            <person name="Afonso C.L."/>
            <person name="Miller P.J."/>
            <person name="Scott M.A."/>
            <person name="Spackman E."/>
            <person name="Goraichik I."/>
            <person name="Dimitrov K.M."/>
            <person name="Suarez D.L."/>
            <person name="Swayne D.E."/>
        </authorList>
    </citation>
    <scope>NUCLEOTIDE SEQUENCE [LARGE SCALE GENOMIC DNA]</scope>
    <source>
        <strain evidence="1 2">ATCC 51113</strain>
    </source>
</reference>
<proteinExistence type="predicted"/>
<dbReference type="Proteomes" id="UP000192573">
    <property type="component" value="Unassembled WGS sequence"/>
</dbReference>
<accession>A0A1V8P2Q8</accession>